<reference evidence="1 2" key="1">
    <citation type="submission" date="2013-11" db="EMBL/GenBank/DDBJ databases">
        <title>Genome sequencing of Stegodyphus mimosarum.</title>
        <authorList>
            <person name="Bechsgaard J."/>
        </authorList>
    </citation>
    <scope>NUCLEOTIDE SEQUENCE [LARGE SCALE GENOMIC DNA]</scope>
</reference>
<dbReference type="SUPFAM" id="SSF56801">
    <property type="entry name" value="Acetyl-CoA synthetase-like"/>
    <property type="match status" value="1"/>
</dbReference>
<keyword evidence="2" id="KW-1185">Reference proteome</keyword>
<dbReference type="STRING" id="407821.A0A087TZJ9"/>
<feature type="non-terminal residue" evidence="1">
    <location>
        <position position="241"/>
    </location>
</feature>
<dbReference type="OMA" id="IYFAIHN"/>
<dbReference type="GO" id="GO:0030729">
    <property type="term" value="F:acetoacetate-CoA ligase activity"/>
    <property type="evidence" value="ECO:0007669"/>
    <property type="project" value="TreeGrafter"/>
</dbReference>
<dbReference type="PANTHER" id="PTHR42921">
    <property type="entry name" value="ACETOACETYL-COA SYNTHETASE"/>
    <property type="match status" value="1"/>
</dbReference>
<dbReference type="PANTHER" id="PTHR42921:SF1">
    <property type="entry name" value="ACETOACETYL-COA SYNTHETASE"/>
    <property type="match status" value="1"/>
</dbReference>
<evidence type="ECO:0000313" key="1">
    <source>
        <dbReference type="EMBL" id="KFM70538.1"/>
    </source>
</evidence>
<dbReference type="InterPro" id="IPR045851">
    <property type="entry name" value="AMP-bd_C_sf"/>
</dbReference>
<organism evidence="1 2">
    <name type="scientific">Stegodyphus mimosarum</name>
    <name type="common">African social velvet spider</name>
    <dbReference type="NCBI Taxonomy" id="407821"/>
    <lineage>
        <taxon>Eukaryota</taxon>
        <taxon>Metazoa</taxon>
        <taxon>Ecdysozoa</taxon>
        <taxon>Arthropoda</taxon>
        <taxon>Chelicerata</taxon>
        <taxon>Arachnida</taxon>
        <taxon>Araneae</taxon>
        <taxon>Araneomorphae</taxon>
        <taxon>Entelegynae</taxon>
        <taxon>Eresoidea</taxon>
        <taxon>Eresidae</taxon>
        <taxon>Stegodyphus</taxon>
    </lineage>
</organism>
<dbReference type="InterPro" id="IPR042099">
    <property type="entry name" value="ANL_N_sf"/>
</dbReference>
<dbReference type="Gene3D" id="3.40.50.12780">
    <property type="entry name" value="N-terminal domain of ligase-like"/>
    <property type="match status" value="1"/>
</dbReference>
<accession>A0A087TZJ9</accession>
<dbReference type="Gene3D" id="3.30.300.30">
    <property type="match status" value="1"/>
</dbReference>
<evidence type="ECO:0000313" key="2">
    <source>
        <dbReference type="Proteomes" id="UP000054359"/>
    </source>
</evidence>
<gene>
    <name evidence="1" type="ORF">X975_08083</name>
</gene>
<name>A0A087TZJ9_STEMI</name>
<proteinExistence type="predicted"/>
<dbReference type="OrthoDB" id="6423767at2759"/>
<protein>
    <submittedName>
        <fullName evidence="1">Acetoacetyl-CoA synthetase</fullName>
    </submittedName>
</protein>
<dbReference type="EMBL" id="KK117462">
    <property type="protein sequence ID" value="KFM70538.1"/>
    <property type="molecule type" value="Genomic_DNA"/>
</dbReference>
<dbReference type="Proteomes" id="UP000054359">
    <property type="component" value="Unassembled WGS sequence"/>
</dbReference>
<sequence length="241" mass="27428">MYGATEVFGAFSGFDLNTPSYGGEIQGPALGVDIRCFDHKGNSVVGQRGELVVATPTPSFPICLWKDVNHSRLNDTYFSKYQGVWSQNDECWINPKTNGIIVIGRSDDTLKQNGERFGSGDIYFAIHNIEELQDYICVGQDREDGDTRAVLFVKVKKGYTFTQQLKEKIAHTISKELWVDYVPQVIREVADIPYNLNNKRMESVVRKILATNKIPEVNNIKNPECLKYYVNIPELVNYYKK</sequence>
<dbReference type="AlphaFoldDB" id="A0A087TZJ9"/>